<keyword evidence="1" id="KW-0472">Membrane</keyword>
<reference evidence="2 3" key="1">
    <citation type="submission" date="2019-12" db="EMBL/GenBank/DDBJ databases">
        <title>The whole genome sequencing of a strain isolated from a Mars analog, Dalangtan Playa.</title>
        <authorList>
            <person name="Huang T."/>
        </authorList>
    </citation>
    <scope>NUCLEOTIDE SEQUENCE [LARGE SCALE GENOMIC DNA]</scope>
    <source>
        <strain evidence="2 3">DP4-553-S</strain>
    </source>
</reference>
<accession>A0ABX7VUN3</accession>
<sequence length="56" mass="6448">MKFFIISAVLFLISLCVSLIGLFTTEYRYIVFGLVINYVGVAMLLVGAFKKYYRNK</sequence>
<proteinExistence type="predicted"/>
<keyword evidence="1" id="KW-1133">Transmembrane helix</keyword>
<protein>
    <submittedName>
        <fullName evidence="2">Uncharacterized protein</fullName>
    </submittedName>
</protein>
<keyword evidence="3" id="KW-1185">Reference proteome</keyword>
<evidence type="ECO:0000313" key="3">
    <source>
        <dbReference type="Proteomes" id="UP000665043"/>
    </source>
</evidence>
<dbReference type="Proteomes" id="UP000665043">
    <property type="component" value="Chromosome"/>
</dbReference>
<organism evidence="2 3">
    <name type="scientific">Sediminibacillus dalangtanensis</name>
    <dbReference type="NCBI Taxonomy" id="2729421"/>
    <lineage>
        <taxon>Bacteria</taxon>
        <taxon>Bacillati</taxon>
        <taxon>Bacillota</taxon>
        <taxon>Bacilli</taxon>
        <taxon>Bacillales</taxon>
        <taxon>Bacillaceae</taxon>
        <taxon>Sediminibacillus</taxon>
    </lineage>
</organism>
<dbReference type="RefSeq" id="WP_209365809.1">
    <property type="nucleotide sequence ID" value="NZ_CP046956.1"/>
</dbReference>
<evidence type="ECO:0000256" key="1">
    <source>
        <dbReference type="SAM" id="Phobius"/>
    </source>
</evidence>
<keyword evidence="1" id="KW-0812">Transmembrane</keyword>
<feature type="transmembrane region" description="Helical" evidence="1">
    <location>
        <begin position="28"/>
        <end position="49"/>
    </location>
</feature>
<evidence type="ECO:0000313" key="2">
    <source>
        <dbReference type="EMBL" id="QTN00672.1"/>
    </source>
</evidence>
<dbReference type="EMBL" id="CP046956">
    <property type="protein sequence ID" value="QTN00672.1"/>
    <property type="molecule type" value="Genomic_DNA"/>
</dbReference>
<gene>
    <name evidence="2" type="ORF">ERJ70_16070</name>
</gene>
<name>A0ABX7VUN3_9BACI</name>